<protein>
    <recommendedName>
        <fullName evidence="4">FAD-dependent oxidoreductase</fullName>
    </recommendedName>
</protein>
<dbReference type="Gene3D" id="3.50.50.60">
    <property type="entry name" value="FAD/NAD(P)-binding domain"/>
    <property type="match status" value="1"/>
</dbReference>
<dbReference type="RefSeq" id="WP_350786019.1">
    <property type="nucleotide sequence ID" value="NZ_JBEPEK010000304.1"/>
</dbReference>
<feature type="non-terminal residue" evidence="2">
    <location>
        <position position="1"/>
    </location>
</feature>
<accession>A0ABV1X542</accession>
<evidence type="ECO:0008006" key="4">
    <source>
        <dbReference type="Google" id="ProtNLM"/>
    </source>
</evidence>
<dbReference type="InterPro" id="IPR036188">
    <property type="entry name" value="FAD/NAD-bd_sf"/>
</dbReference>
<comment type="caution">
    <text evidence="2">The sequence shown here is derived from an EMBL/GenBank/DDBJ whole genome shotgun (WGS) entry which is preliminary data.</text>
</comment>
<evidence type="ECO:0000313" key="3">
    <source>
        <dbReference type="Proteomes" id="UP001474181"/>
    </source>
</evidence>
<evidence type="ECO:0000256" key="1">
    <source>
        <dbReference type="SAM" id="MobiDB-lite"/>
    </source>
</evidence>
<dbReference type="SUPFAM" id="SSF51905">
    <property type="entry name" value="FAD/NAD(P)-binding domain"/>
    <property type="match status" value="1"/>
</dbReference>
<evidence type="ECO:0000313" key="2">
    <source>
        <dbReference type="EMBL" id="MER7184144.1"/>
    </source>
</evidence>
<sequence length="361" mass="39451">DARFETLVARRPLFESAARDTAEAAGVRIRWGVACLGLRASSGGRVPHVTGVVTSAGEMAAELVVDCTGRRSRLPAWLREIGVEGQLEETGERGFTYHSRYYRSPDGALPTDTFPSLVEHGSLGLLRIPADHGTYSICLISRTHDHELRDLLRQEAAWSAAVSLFPDGDTWLAGRPIAEGIQTMGRLTHRRRTLYDTEQPLVTGLVAVGDAWALTVPTLGRGLAMSLNHGLILRDLLRRADTDDPLGFAAAYARATLDGLGWSYRQSLTYTRHRLAEMDAHAAGIPYPDPDWHRTRALRLLAQHDPDALRAERAAAHLLPEAREELRAPALTEAVARLAAETKNSMPTGPSRAELLDALTA</sequence>
<dbReference type="Proteomes" id="UP001474181">
    <property type="component" value="Unassembled WGS sequence"/>
</dbReference>
<feature type="region of interest" description="Disordered" evidence="1">
    <location>
        <begin position="342"/>
        <end position="361"/>
    </location>
</feature>
<name>A0ABV1X542_9ACTN</name>
<keyword evidence="3" id="KW-1185">Reference proteome</keyword>
<gene>
    <name evidence="2" type="ORF">ABT404_32540</name>
</gene>
<proteinExistence type="predicted"/>
<dbReference type="EMBL" id="JBEPEK010000304">
    <property type="protein sequence ID" value="MER7184144.1"/>
    <property type="molecule type" value="Genomic_DNA"/>
</dbReference>
<reference evidence="2 3" key="1">
    <citation type="submission" date="2024-06" db="EMBL/GenBank/DDBJ databases">
        <title>The Natural Products Discovery Center: Release of the First 8490 Sequenced Strains for Exploring Actinobacteria Biosynthetic Diversity.</title>
        <authorList>
            <person name="Kalkreuter E."/>
            <person name="Kautsar S.A."/>
            <person name="Yang D."/>
            <person name="Bader C.D."/>
            <person name="Teijaro C.N."/>
            <person name="Fluegel L."/>
            <person name="Davis C.M."/>
            <person name="Simpson J.R."/>
            <person name="Lauterbach L."/>
            <person name="Steele A.D."/>
            <person name="Gui C."/>
            <person name="Meng S."/>
            <person name="Li G."/>
            <person name="Viehrig K."/>
            <person name="Ye F."/>
            <person name="Su P."/>
            <person name="Kiefer A.F."/>
            <person name="Nichols A."/>
            <person name="Cepeda A.J."/>
            <person name="Yan W."/>
            <person name="Fan B."/>
            <person name="Jiang Y."/>
            <person name="Adhikari A."/>
            <person name="Zheng C.-J."/>
            <person name="Schuster L."/>
            <person name="Cowan T.M."/>
            <person name="Smanski M.J."/>
            <person name="Chevrette M.G."/>
            <person name="De Carvalho L.P.S."/>
            <person name="Shen B."/>
        </authorList>
    </citation>
    <scope>NUCLEOTIDE SEQUENCE [LARGE SCALE GENOMIC DNA]</scope>
    <source>
        <strain evidence="2 3">NPDC000234</strain>
    </source>
</reference>
<organism evidence="2 3">
    <name type="scientific">Streptomyces hyaluromycini</name>
    <dbReference type="NCBI Taxonomy" id="1377993"/>
    <lineage>
        <taxon>Bacteria</taxon>
        <taxon>Bacillati</taxon>
        <taxon>Actinomycetota</taxon>
        <taxon>Actinomycetes</taxon>
        <taxon>Kitasatosporales</taxon>
        <taxon>Streptomycetaceae</taxon>
        <taxon>Streptomyces</taxon>
    </lineage>
</organism>